<accession>A0ABX1ZIZ8</accession>
<keyword evidence="2" id="KW-1185">Reference proteome</keyword>
<evidence type="ECO:0000313" key="2">
    <source>
        <dbReference type="Proteomes" id="UP000618579"/>
    </source>
</evidence>
<name>A0ABX1ZIZ8_9BACL</name>
<proteinExistence type="predicted"/>
<protein>
    <submittedName>
        <fullName evidence="1">Uncharacterized protein</fullName>
    </submittedName>
</protein>
<gene>
    <name evidence="1" type="ORF">GC097_01075</name>
</gene>
<organism evidence="1 2">
    <name type="scientific">Paenibacillus planticolens</name>
    <dbReference type="NCBI Taxonomy" id="2654976"/>
    <lineage>
        <taxon>Bacteria</taxon>
        <taxon>Bacillati</taxon>
        <taxon>Bacillota</taxon>
        <taxon>Bacilli</taxon>
        <taxon>Bacillales</taxon>
        <taxon>Paenibacillaceae</taxon>
        <taxon>Paenibacillus</taxon>
    </lineage>
</organism>
<dbReference type="EMBL" id="WHNZ01000007">
    <property type="protein sequence ID" value="NOU98619.1"/>
    <property type="molecule type" value="Genomic_DNA"/>
</dbReference>
<comment type="caution">
    <text evidence="1">The sequence shown here is derived from an EMBL/GenBank/DDBJ whole genome shotgun (WGS) entry which is preliminary data.</text>
</comment>
<evidence type="ECO:0000313" key="1">
    <source>
        <dbReference type="EMBL" id="NOU98619.1"/>
    </source>
</evidence>
<reference evidence="1 2" key="1">
    <citation type="submission" date="2019-10" db="EMBL/GenBank/DDBJ databases">
        <title>Description of Paenibacillus pedi sp. nov.</title>
        <authorList>
            <person name="Carlier A."/>
            <person name="Qi S."/>
        </authorList>
    </citation>
    <scope>NUCLEOTIDE SEQUENCE [LARGE SCALE GENOMIC DNA]</scope>
    <source>
        <strain evidence="1 2">LMG 31457</strain>
    </source>
</reference>
<dbReference type="Proteomes" id="UP000618579">
    <property type="component" value="Unassembled WGS sequence"/>
</dbReference>
<sequence length="74" mass="8422">MYNGIFNEDGTFSTPSPGEITIYDKDRNKIPLGQHGYGPGADFSFGIQPQDQKLIQNGFYIKYTGYILYNYSKK</sequence>